<accession>A0ABS4RBK1</accession>
<dbReference type="InterPro" id="IPR021466">
    <property type="entry name" value="Put_rhamnosyl_transferase"/>
</dbReference>
<comment type="caution">
    <text evidence="1">The sequence shown here is derived from an EMBL/GenBank/DDBJ whole genome shotgun (WGS) entry which is preliminary data.</text>
</comment>
<name>A0ABS4RBK1_9BACI</name>
<dbReference type="Gene3D" id="3.90.550.10">
    <property type="entry name" value="Spore Coat Polysaccharide Biosynthesis Protein SpsA, Chain A"/>
    <property type="match status" value="1"/>
</dbReference>
<dbReference type="CDD" id="cd00761">
    <property type="entry name" value="Glyco_tranf_GTA_type"/>
    <property type="match status" value="1"/>
</dbReference>
<reference evidence="1 2" key="1">
    <citation type="submission" date="2021-03" db="EMBL/GenBank/DDBJ databases">
        <title>Genomic Encyclopedia of Type Strains, Phase IV (KMG-IV): sequencing the most valuable type-strain genomes for metagenomic binning, comparative biology and taxonomic classification.</title>
        <authorList>
            <person name="Goeker M."/>
        </authorList>
    </citation>
    <scope>NUCLEOTIDE SEQUENCE [LARGE SCALE GENOMIC DNA]</scope>
    <source>
        <strain evidence="1 2">DSM 26675</strain>
    </source>
</reference>
<gene>
    <name evidence="1" type="ORF">J2Z40_000836</name>
</gene>
<keyword evidence="2" id="KW-1185">Reference proteome</keyword>
<evidence type="ECO:0000313" key="1">
    <source>
        <dbReference type="EMBL" id="MBP2240283.1"/>
    </source>
</evidence>
<sequence>MNKRIIINIKFNNWDSQEIGDERLSKQWIEDRMEIFVKFTLQSLMQQTSQDFLTLILYEDSTEELIANTLRKYEKLPNNIKFIKKTAYVKEVNQYIDGYQYFYLTRIDSDDMFHQTFIEQLHQYKPKASTVALINQKGYIYDSVYHRLATWYYFSPPFYTFIYKTNEWLDGKRYSVIGGHKSVISYPHEILGEGKFVVVVHSNNIHSKFNSPYKQETIADMEQINEILSGFNKRVIRANE</sequence>
<dbReference type="RefSeq" id="WP_066393924.1">
    <property type="nucleotide sequence ID" value="NZ_JAGIKZ010000002.1"/>
</dbReference>
<dbReference type="EMBL" id="JAGIKZ010000002">
    <property type="protein sequence ID" value="MBP2240283.1"/>
    <property type="molecule type" value="Genomic_DNA"/>
</dbReference>
<evidence type="ECO:0000313" key="2">
    <source>
        <dbReference type="Proteomes" id="UP001519293"/>
    </source>
</evidence>
<dbReference type="InterPro" id="IPR029044">
    <property type="entry name" value="Nucleotide-diphossugar_trans"/>
</dbReference>
<protein>
    <recommendedName>
        <fullName evidence="3">Glycosyltransferase 2-like domain-containing protein</fullName>
    </recommendedName>
</protein>
<dbReference type="SUPFAM" id="SSF53448">
    <property type="entry name" value="Nucleotide-diphospho-sugar transferases"/>
    <property type="match status" value="1"/>
</dbReference>
<proteinExistence type="predicted"/>
<dbReference type="Proteomes" id="UP001519293">
    <property type="component" value="Unassembled WGS sequence"/>
</dbReference>
<evidence type="ECO:0008006" key="3">
    <source>
        <dbReference type="Google" id="ProtNLM"/>
    </source>
</evidence>
<organism evidence="1 2">
    <name type="scientific">Cytobacillus eiseniae</name>
    <dbReference type="NCBI Taxonomy" id="762947"/>
    <lineage>
        <taxon>Bacteria</taxon>
        <taxon>Bacillati</taxon>
        <taxon>Bacillota</taxon>
        <taxon>Bacilli</taxon>
        <taxon>Bacillales</taxon>
        <taxon>Bacillaceae</taxon>
        <taxon>Cytobacillus</taxon>
    </lineage>
</organism>
<dbReference type="Pfam" id="PF11316">
    <property type="entry name" value="Rhamno_transf"/>
    <property type="match status" value="1"/>
</dbReference>